<dbReference type="SUPFAM" id="SSF48230">
    <property type="entry name" value="Chondroitin AC/alginate lyase"/>
    <property type="match status" value="1"/>
</dbReference>
<evidence type="ECO:0000256" key="4">
    <source>
        <dbReference type="ARBA" id="ARBA00023239"/>
    </source>
</evidence>
<keyword evidence="9" id="KW-1185">Reference proteome</keyword>
<evidence type="ECO:0000256" key="2">
    <source>
        <dbReference type="ARBA" id="ARBA00022729"/>
    </source>
</evidence>
<dbReference type="Gene3D" id="1.50.10.100">
    <property type="entry name" value="Chondroitin AC/alginate lyase"/>
    <property type="match status" value="1"/>
</dbReference>
<organism evidence="8 9">
    <name type="scientific">Pedobacter nyackensis</name>
    <dbReference type="NCBI Taxonomy" id="475255"/>
    <lineage>
        <taxon>Bacteria</taxon>
        <taxon>Pseudomonadati</taxon>
        <taxon>Bacteroidota</taxon>
        <taxon>Sphingobacteriia</taxon>
        <taxon>Sphingobacteriales</taxon>
        <taxon>Sphingobacteriaceae</taxon>
        <taxon>Pedobacter</taxon>
    </lineage>
</organism>
<gene>
    <name evidence="8" type="ORF">SAMN04488101_10961</name>
</gene>
<proteinExistence type="predicted"/>
<dbReference type="Proteomes" id="UP000192678">
    <property type="component" value="Unassembled WGS sequence"/>
</dbReference>
<evidence type="ECO:0000256" key="1">
    <source>
        <dbReference type="ARBA" id="ARBA00004418"/>
    </source>
</evidence>
<evidence type="ECO:0000313" key="8">
    <source>
        <dbReference type="EMBL" id="SMD03267.1"/>
    </source>
</evidence>
<feature type="domain" description="Heparin-sulfate lyase N-terminal" evidence="7">
    <location>
        <begin position="32"/>
        <end position="374"/>
    </location>
</feature>
<dbReference type="Pfam" id="PF07940">
    <property type="entry name" value="Hepar_II_III_C"/>
    <property type="match status" value="1"/>
</dbReference>
<dbReference type="Pfam" id="PF16889">
    <property type="entry name" value="Hepar_II_III_N"/>
    <property type="match status" value="1"/>
</dbReference>
<keyword evidence="2 5" id="KW-0732">Signal</keyword>
<accession>A0A1W2E1C4</accession>
<dbReference type="AlphaFoldDB" id="A0A1W2E1C4"/>
<evidence type="ECO:0000313" key="9">
    <source>
        <dbReference type="Proteomes" id="UP000192678"/>
    </source>
</evidence>
<name>A0A1W2E1C4_9SPHI</name>
<dbReference type="PANTHER" id="PTHR39210">
    <property type="entry name" value="HEPARIN-SULFATE LYASE"/>
    <property type="match status" value="1"/>
</dbReference>
<dbReference type="NCBIfam" id="NF045573">
    <property type="entry name" value="Hepsulflyase_CFB"/>
    <property type="match status" value="1"/>
</dbReference>
<dbReference type="STRING" id="475255.SAMN04488101_10961"/>
<keyword evidence="4 8" id="KW-0456">Lyase</keyword>
<reference evidence="8 9" key="1">
    <citation type="submission" date="2017-04" db="EMBL/GenBank/DDBJ databases">
        <authorList>
            <person name="Afonso C.L."/>
            <person name="Miller P.J."/>
            <person name="Scott M.A."/>
            <person name="Spackman E."/>
            <person name="Goraichik I."/>
            <person name="Dimitrov K.M."/>
            <person name="Suarez D.L."/>
            <person name="Swayne D.E."/>
        </authorList>
    </citation>
    <scope>NUCLEOTIDE SEQUENCE [LARGE SCALE GENOMIC DNA]</scope>
    <source>
        <strain evidence="8 9">DSM 19625</strain>
    </source>
</reference>
<dbReference type="InterPro" id="IPR031680">
    <property type="entry name" value="Hepar_II_III_N"/>
</dbReference>
<dbReference type="InterPro" id="IPR054646">
    <property type="entry name" value="HepC"/>
</dbReference>
<protein>
    <submittedName>
        <fullName evidence="8">Heparan-sulfate lyase</fullName>
    </submittedName>
</protein>
<feature type="domain" description="Heparinase II/III-like C-terminal" evidence="6">
    <location>
        <begin position="389"/>
        <end position="591"/>
    </location>
</feature>
<keyword evidence="3" id="KW-0574">Periplasm</keyword>
<evidence type="ECO:0000256" key="5">
    <source>
        <dbReference type="SAM" id="SignalP"/>
    </source>
</evidence>
<feature type="signal peptide" evidence="5">
    <location>
        <begin position="1"/>
        <end position="20"/>
    </location>
</feature>
<dbReference type="EMBL" id="FWYB01000009">
    <property type="protein sequence ID" value="SMD03267.1"/>
    <property type="molecule type" value="Genomic_DNA"/>
</dbReference>
<evidence type="ECO:0000259" key="7">
    <source>
        <dbReference type="Pfam" id="PF16889"/>
    </source>
</evidence>
<sequence length="658" mass="75661">MMNLKKIILLLTLAPTLLFAQQQSNRVSKDSFSNLNLNYPGLEEVNKLIAANDYENAAKALLKYYRKRDNIKHPDYNKEDQAKFAGKKLAEGVQEKADKGMLHQFYVHPGYGFIDYGKDINWQHWPIKDNEIRWQLHRTYWWQPMGLAYWASGDEKYAKEWIFQFRDWVKKNPKGLSKDNDRFAWRPLEVATRIQDQTGMFNMFVNSPNFTPDFLLEFLNIYNQQADHILNNYSDKGNHLLFEAQRIIYAGCFFPELKAAGTWRKSGIDILNSEIKKQIYPDGVHFELSPNYHVATINIFLKALRMTQLTGMSNEFPESYKKTIEEMIIALADFSFPDYAYPMFGDAKLAKKDEMVKQYKEWQEVYPTNQVIKYFATEGKQGTAPAYLSSALKTGGFYTFRNGWKENATVMVLKASPPAFFHSQPDNGTFDLWVNGRNFMPDAGAYVYSGSEEIQKLREAYRQTKVHKTLTLDNNNMDINNAKLMTWKASPAVDLLVYSNPSYKDLNHRRSVLFIDKKYFVIIDEAVGAAKGNVGIHFQLAEKSNAAFNKNQNSVQTQYKDGNNLLIQTLGKGATLTEEEGKVSYSYRKEVARPAFVFEKAKNTDNTVSFTTVLYPYEGAKAPVINVKEGSKHNLAKGIVDLTLTIDGKKRQISEQLY</sequence>
<dbReference type="RefSeq" id="WP_084290497.1">
    <property type="nucleotide sequence ID" value="NZ_FWYB01000009.1"/>
</dbReference>
<feature type="chain" id="PRO_5012619349" evidence="5">
    <location>
        <begin position="21"/>
        <end position="658"/>
    </location>
</feature>
<dbReference type="InterPro" id="IPR008929">
    <property type="entry name" value="Chondroitin_lyas"/>
</dbReference>
<dbReference type="PANTHER" id="PTHR39210:SF1">
    <property type="entry name" value="HEPARIN-SULFATE LYASE"/>
    <property type="match status" value="1"/>
</dbReference>
<dbReference type="GO" id="GO:0016829">
    <property type="term" value="F:lyase activity"/>
    <property type="evidence" value="ECO:0007669"/>
    <property type="project" value="UniProtKB-KW"/>
</dbReference>
<dbReference type="GO" id="GO:0042597">
    <property type="term" value="C:periplasmic space"/>
    <property type="evidence" value="ECO:0007669"/>
    <property type="project" value="UniProtKB-SubCell"/>
</dbReference>
<evidence type="ECO:0000256" key="3">
    <source>
        <dbReference type="ARBA" id="ARBA00022764"/>
    </source>
</evidence>
<evidence type="ECO:0000259" key="6">
    <source>
        <dbReference type="Pfam" id="PF07940"/>
    </source>
</evidence>
<comment type="subcellular location">
    <subcellularLocation>
        <location evidence="1">Periplasm</location>
    </subcellularLocation>
</comment>
<dbReference type="Gene3D" id="2.70.98.70">
    <property type="match status" value="1"/>
</dbReference>
<dbReference type="InterPro" id="IPR012480">
    <property type="entry name" value="Hepar_II_III_C"/>
</dbReference>